<comment type="pathway">
    <text evidence="2">Cofactor biosynthesis; Fe-Mo cofactor biosynthesis.</text>
</comment>
<dbReference type="PANTHER" id="PTHR43787">
    <property type="entry name" value="FEMO COFACTOR BIOSYNTHESIS PROTEIN NIFB-RELATED"/>
    <property type="match status" value="1"/>
</dbReference>
<dbReference type="RefSeq" id="WP_264983493.1">
    <property type="nucleotide sequence ID" value="NZ_AP026708.1"/>
</dbReference>
<dbReference type="PANTHER" id="PTHR43787:SF13">
    <property type="entry name" value="FEMO COFACTOR BIOSYNTHESIS PROTEIN NIFB"/>
    <property type="match status" value="1"/>
</dbReference>
<keyword evidence="4" id="KW-0004">4Fe-4S</keyword>
<keyword evidence="8" id="KW-0411">Iron-sulfur</keyword>
<evidence type="ECO:0000256" key="4">
    <source>
        <dbReference type="ARBA" id="ARBA00022485"/>
    </source>
</evidence>
<evidence type="ECO:0000259" key="11">
    <source>
        <dbReference type="PROSITE" id="PS51918"/>
    </source>
</evidence>
<dbReference type="InterPro" id="IPR013785">
    <property type="entry name" value="Aldolase_TIM"/>
</dbReference>
<organism evidence="12 13">
    <name type="scientific">Pseudodesulfovibrio portus</name>
    <dbReference type="NCBI Taxonomy" id="231439"/>
    <lineage>
        <taxon>Bacteria</taxon>
        <taxon>Pseudomonadati</taxon>
        <taxon>Thermodesulfobacteriota</taxon>
        <taxon>Desulfovibrionia</taxon>
        <taxon>Desulfovibrionales</taxon>
        <taxon>Desulfovibrionaceae</taxon>
    </lineage>
</organism>
<dbReference type="Proteomes" id="UP001061361">
    <property type="component" value="Chromosome"/>
</dbReference>
<protein>
    <submittedName>
        <fullName evidence="12">Nitrogenase cofactor biosynthesis protein NifB</fullName>
    </submittedName>
</protein>
<evidence type="ECO:0000256" key="7">
    <source>
        <dbReference type="ARBA" id="ARBA00023004"/>
    </source>
</evidence>
<evidence type="ECO:0000256" key="3">
    <source>
        <dbReference type="ARBA" id="ARBA00006804"/>
    </source>
</evidence>
<keyword evidence="10" id="KW-0456">Lyase</keyword>
<keyword evidence="9" id="KW-0535">Nitrogen fixation</keyword>
<comment type="cofactor">
    <cofactor evidence="1">
        <name>[4Fe-4S] cluster</name>
        <dbReference type="ChEBI" id="CHEBI:49883"/>
    </cofactor>
</comment>
<evidence type="ECO:0000313" key="12">
    <source>
        <dbReference type="EMBL" id="BDQ33437.1"/>
    </source>
</evidence>
<dbReference type="InterPro" id="IPR058240">
    <property type="entry name" value="rSAM_sf"/>
</dbReference>
<keyword evidence="6" id="KW-0479">Metal-binding</keyword>
<dbReference type="Pfam" id="PF04055">
    <property type="entry name" value="Radical_SAM"/>
    <property type="match status" value="1"/>
</dbReference>
<evidence type="ECO:0000256" key="8">
    <source>
        <dbReference type="ARBA" id="ARBA00023014"/>
    </source>
</evidence>
<evidence type="ECO:0000256" key="10">
    <source>
        <dbReference type="ARBA" id="ARBA00023239"/>
    </source>
</evidence>
<dbReference type="SUPFAM" id="SSF102114">
    <property type="entry name" value="Radical SAM enzymes"/>
    <property type="match status" value="1"/>
</dbReference>
<dbReference type="Gene3D" id="3.20.20.70">
    <property type="entry name" value="Aldolase class I"/>
    <property type="match status" value="1"/>
</dbReference>
<dbReference type="InterPro" id="IPR007197">
    <property type="entry name" value="rSAM"/>
</dbReference>
<comment type="similarity">
    <text evidence="3">Belongs to the radical SAM superfamily. NifB family.</text>
</comment>
<keyword evidence="5" id="KW-0949">S-adenosyl-L-methionine</keyword>
<dbReference type="Gene3D" id="3.30.420.130">
    <property type="entry name" value="Dinitrogenase iron-molybdenum cofactor biosynthesis domain"/>
    <property type="match status" value="1"/>
</dbReference>
<gene>
    <name evidence="12" type="primary">nifB_2</name>
    <name evidence="12" type="ORF">JCM14722_09790</name>
</gene>
<keyword evidence="7" id="KW-0408">Iron</keyword>
<evidence type="ECO:0000256" key="9">
    <source>
        <dbReference type="ARBA" id="ARBA00023231"/>
    </source>
</evidence>
<dbReference type="PROSITE" id="PS51918">
    <property type="entry name" value="RADICAL_SAM"/>
    <property type="match status" value="1"/>
</dbReference>
<reference evidence="12" key="1">
    <citation type="submission" date="2022-08" db="EMBL/GenBank/DDBJ databases">
        <title>Genome Sequence of the sulphate-reducing bacterium, Pseudodesulfovibrio portus JCM14722.</title>
        <authorList>
            <person name="Kondo R."/>
            <person name="Kataoka T."/>
        </authorList>
    </citation>
    <scope>NUCLEOTIDE SEQUENCE</scope>
    <source>
        <strain evidence="12">JCM 14722</strain>
    </source>
</reference>
<evidence type="ECO:0000256" key="6">
    <source>
        <dbReference type="ARBA" id="ARBA00022723"/>
    </source>
</evidence>
<evidence type="ECO:0000256" key="5">
    <source>
        <dbReference type="ARBA" id="ARBA00022691"/>
    </source>
</evidence>
<proteinExistence type="inferred from homology"/>
<accession>A0ABM8APV4</accession>
<evidence type="ECO:0000256" key="2">
    <source>
        <dbReference type="ARBA" id="ARBA00005155"/>
    </source>
</evidence>
<name>A0ABM8APV4_9BACT</name>
<sequence>MTQAITYESHPCFAVAARKTYGRLHLPVAPRSNARTRFADSGKSKPAITPEEALRWLDHVVGQGKPISLVGITGPGDPLAVPGPSLRTLRLIRQQHPGIGLCLTTLGLNAADHADELAELGLSHVTLLVDAVNPEIAEKVYAWIRPSTKTVPLDEAARLLVNEQARALTALKKAGLVVKINTTVYPGCNAGHVEEIAAAMATLGADIMAVVPFIPAEGDRVSPELMAEVRERAARHMDLMPSWKECGEGLVGLDRPDKQDASVTVLPKPSMERPNVAVVTSTGMDVDLHLGHAIKAMIYGPREDGLACLIESRDLPEPGSGSRRWETLAETLGDCFVLLTSSAGDKPRQILSRLGLSVLITDGSIEGTVDVLYGGGKKGKKCKAGS</sequence>
<dbReference type="InterPro" id="IPR036105">
    <property type="entry name" value="DiNase_FeMo-co_biosyn_sf"/>
</dbReference>
<dbReference type="CDD" id="cd01335">
    <property type="entry name" value="Radical_SAM"/>
    <property type="match status" value="1"/>
</dbReference>
<dbReference type="SUPFAM" id="SSF53146">
    <property type="entry name" value="Nitrogenase accessory factor-like"/>
    <property type="match status" value="1"/>
</dbReference>
<evidence type="ECO:0000256" key="1">
    <source>
        <dbReference type="ARBA" id="ARBA00001966"/>
    </source>
</evidence>
<evidence type="ECO:0000313" key="13">
    <source>
        <dbReference type="Proteomes" id="UP001061361"/>
    </source>
</evidence>
<dbReference type="EMBL" id="AP026708">
    <property type="protein sequence ID" value="BDQ33437.1"/>
    <property type="molecule type" value="Genomic_DNA"/>
</dbReference>
<keyword evidence="13" id="KW-1185">Reference proteome</keyword>
<feature type="domain" description="Radical SAM core" evidence="11">
    <location>
        <begin position="1"/>
        <end position="245"/>
    </location>
</feature>